<dbReference type="GO" id="GO:0003677">
    <property type="term" value="F:DNA binding"/>
    <property type="evidence" value="ECO:0007669"/>
    <property type="project" value="UniProtKB-KW"/>
</dbReference>
<organism evidence="7 8">
    <name type="scientific">Streptomyces kaniharaensis</name>
    <dbReference type="NCBI Taxonomy" id="212423"/>
    <lineage>
        <taxon>Bacteria</taxon>
        <taxon>Bacillati</taxon>
        <taxon>Actinomycetota</taxon>
        <taxon>Actinomycetes</taxon>
        <taxon>Kitasatosporales</taxon>
        <taxon>Streptomycetaceae</taxon>
        <taxon>Streptomyces</taxon>
    </lineage>
</organism>
<dbReference type="InterPro" id="IPR000792">
    <property type="entry name" value="Tscrpt_reg_LuxR_C"/>
</dbReference>
<dbReference type="InterPro" id="IPR039420">
    <property type="entry name" value="WalR-like"/>
</dbReference>
<dbReference type="PANTHER" id="PTHR43214">
    <property type="entry name" value="TWO-COMPONENT RESPONSE REGULATOR"/>
    <property type="match status" value="1"/>
</dbReference>
<dbReference type="GO" id="GO:0000160">
    <property type="term" value="P:phosphorelay signal transduction system"/>
    <property type="evidence" value="ECO:0007669"/>
    <property type="project" value="InterPro"/>
</dbReference>
<dbReference type="GO" id="GO:0006355">
    <property type="term" value="P:regulation of DNA-templated transcription"/>
    <property type="evidence" value="ECO:0007669"/>
    <property type="project" value="InterPro"/>
</dbReference>
<dbReference type="InterPro" id="IPR016032">
    <property type="entry name" value="Sig_transdc_resp-reg_C-effctor"/>
</dbReference>
<feature type="modified residue" description="4-aspartylphosphate" evidence="3">
    <location>
        <position position="100"/>
    </location>
</feature>
<dbReference type="SUPFAM" id="SSF46894">
    <property type="entry name" value="C-terminal effector domain of the bipartite response regulators"/>
    <property type="match status" value="1"/>
</dbReference>
<dbReference type="CDD" id="cd06170">
    <property type="entry name" value="LuxR_C_like"/>
    <property type="match status" value="1"/>
</dbReference>
<dbReference type="SMART" id="SM00448">
    <property type="entry name" value="REC"/>
    <property type="match status" value="1"/>
</dbReference>
<evidence type="ECO:0000256" key="1">
    <source>
        <dbReference type="ARBA" id="ARBA00022553"/>
    </source>
</evidence>
<name>A0A6N7KLV6_9ACTN</name>
<keyword evidence="8" id="KW-1185">Reference proteome</keyword>
<feature type="domain" description="HTH luxR-type" evidence="5">
    <location>
        <begin position="195"/>
        <end position="260"/>
    </location>
</feature>
<gene>
    <name evidence="7" type="ORF">F7Q99_09295</name>
</gene>
<dbReference type="Pfam" id="PF00072">
    <property type="entry name" value="Response_reg"/>
    <property type="match status" value="1"/>
</dbReference>
<dbReference type="EMBL" id="WBOF01000001">
    <property type="protein sequence ID" value="MQS12476.1"/>
    <property type="molecule type" value="Genomic_DNA"/>
</dbReference>
<evidence type="ECO:0000256" key="2">
    <source>
        <dbReference type="ARBA" id="ARBA00023125"/>
    </source>
</evidence>
<dbReference type="InterPro" id="IPR001789">
    <property type="entry name" value="Sig_transdc_resp-reg_receiver"/>
</dbReference>
<feature type="domain" description="Response regulatory" evidence="6">
    <location>
        <begin position="49"/>
        <end position="165"/>
    </location>
</feature>
<keyword evidence="1 3" id="KW-0597">Phosphoprotein</keyword>
<dbReference type="PROSITE" id="PS00622">
    <property type="entry name" value="HTH_LUXR_1"/>
    <property type="match status" value="1"/>
</dbReference>
<accession>A0A6N7KLV6</accession>
<evidence type="ECO:0000256" key="3">
    <source>
        <dbReference type="PROSITE-ProRule" id="PRU00169"/>
    </source>
</evidence>
<dbReference type="OrthoDB" id="9808843at2"/>
<protein>
    <submittedName>
        <fullName evidence="7">Response regulator transcription factor</fullName>
    </submittedName>
</protein>
<sequence length="265" mass="28930">MIGARRPAKGEERMGDHFGLGPGTGPVSGLSPGPGEEPAYEPRRGEPIRVLVVDDHALFRRGLEIVLAEEPDIKVVGEAGDGAEAVLKAADLLPDIILMDVRMPRRSGIEACTAIKDVAPSTKIIMLTISDEEADLYEAIKAGATGYLLKEISTDEVATAIRAVADGQSQISPSMASKLLTEFKSMIQRRSDDRDLVPAPRLTDRELEVLKLVATGMNNREIAKELFISENTVKNHVRNILEKLQLHSRMEAVVYAMREKILEIG</sequence>
<evidence type="ECO:0000256" key="4">
    <source>
        <dbReference type="SAM" id="MobiDB-lite"/>
    </source>
</evidence>
<dbReference type="CDD" id="cd17535">
    <property type="entry name" value="REC_NarL-like"/>
    <property type="match status" value="1"/>
</dbReference>
<dbReference type="Gene3D" id="3.40.50.2300">
    <property type="match status" value="1"/>
</dbReference>
<evidence type="ECO:0000259" key="6">
    <source>
        <dbReference type="PROSITE" id="PS50110"/>
    </source>
</evidence>
<dbReference type="PROSITE" id="PS50110">
    <property type="entry name" value="RESPONSE_REGULATORY"/>
    <property type="match status" value="1"/>
</dbReference>
<dbReference type="SMART" id="SM00421">
    <property type="entry name" value="HTH_LUXR"/>
    <property type="match status" value="1"/>
</dbReference>
<dbReference type="PANTHER" id="PTHR43214:SF37">
    <property type="entry name" value="TRANSCRIPTIONAL REGULATORY PROTEIN YDFI"/>
    <property type="match status" value="1"/>
</dbReference>
<evidence type="ECO:0000313" key="7">
    <source>
        <dbReference type="EMBL" id="MQS12476.1"/>
    </source>
</evidence>
<dbReference type="InterPro" id="IPR058245">
    <property type="entry name" value="NreC/VraR/RcsB-like_REC"/>
</dbReference>
<reference evidence="7 8" key="1">
    <citation type="submission" date="2019-09" db="EMBL/GenBank/DDBJ databases">
        <title>Genome Sequences of Streptomyces kaniharaensis ATCC 21070.</title>
        <authorList>
            <person name="Zhu W."/>
            <person name="De Crecy-Lagard V."/>
            <person name="Richards N.G."/>
        </authorList>
    </citation>
    <scope>NUCLEOTIDE SEQUENCE [LARGE SCALE GENOMIC DNA]</scope>
    <source>
        <strain evidence="7 8">SF-557</strain>
    </source>
</reference>
<dbReference type="SUPFAM" id="SSF52172">
    <property type="entry name" value="CheY-like"/>
    <property type="match status" value="1"/>
</dbReference>
<evidence type="ECO:0000259" key="5">
    <source>
        <dbReference type="PROSITE" id="PS50043"/>
    </source>
</evidence>
<comment type="caution">
    <text evidence="7">The sequence shown here is derived from an EMBL/GenBank/DDBJ whole genome shotgun (WGS) entry which is preliminary data.</text>
</comment>
<keyword evidence="2" id="KW-0238">DNA-binding</keyword>
<dbReference type="PRINTS" id="PR00038">
    <property type="entry name" value="HTHLUXR"/>
</dbReference>
<proteinExistence type="predicted"/>
<dbReference type="InterPro" id="IPR011006">
    <property type="entry name" value="CheY-like_superfamily"/>
</dbReference>
<evidence type="ECO:0000313" key="8">
    <source>
        <dbReference type="Proteomes" id="UP000450000"/>
    </source>
</evidence>
<dbReference type="AlphaFoldDB" id="A0A6N7KLV6"/>
<dbReference type="PROSITE" id="PS50043">
    <property type="entry name" value="HTH_LUXR_2"/>
    <property type="match status" value="1"/>
</dbReference>
<feature type="region of interest" description="Disordered" evidence="4">
    <location>
        <begin position="1"/>
        <end position="43"/>
    </location>
</feature>
<dbReference type="Pfam" id="PF00196">
    <property type="entry name" value="GerE"/>
    <property type="match status" value="1"/>
</dbReference>
<dbReference type="Proteomes" id="UP000450000">
    <property type="component" value="Unassembled WGS sequence"/>
</dbReference>